<evidence type="ECO:0000259" key="3">
    <source>
        <dbReference type="Pfam" id="PF15865"/>
    </source>
</evidence>
<evidence type="ECO:0000256" key="1">
    <source>
        <dbReference type="SAM" id="MobiDB-lite"/>
    </source>
</evidence>
<accession>A0A498LMV5</accession>
<dbReference type="GO" id="GO:0036297">
    <property type="term" value="P:interstrand cross-link repair"/>
    <property type="evidence" value="ECO:0007669"/>
    <property type="project" value="InterPro"/>
</dbReference>
<comment type="caution">
    <text evidence="5">The sequence shown here is derived from an EMBL/GenBank/DDBJ whole genome shotgun (WGS) entry which is preliminary data.</text>
</comment>
<organism evidence="5 6">
    <name type="scientific">Labeo rohita</name>
    <name type="common">Indian major carp</name>
    <name type="synonym">Cyprinus rohita</name>
    <dbReference type="NCBI Taxonomy" id="84645"/>
    <lineage>
        <taxon>Eukaryota</taxon>
        <taxon>Metazoa</taxon>
        <taxon>Chordata</taxon>
        <taxon>Craniata</taxon>
        <taxon>Vertebrata</taxon>
        <taxon>Euteleostomi</taxon>
        <taxon>Actinopterygii</taxon>
        <taxon>Neopterygii</taxon>
        <taxon>Teleostei</taxon>
        <taxon>Ostariophysi</taxon>
        <taxon>Cypriniformes</taxon>
        <taxon>Cyprinidae</taxon>
        <taxon>Labeoninae</taxon>
        <taxon>Labeonini</taxon>
        <taxon>Labeo</taxon>
    </lineage>
</organism>
<proteinExistence type="predicted"/>
<keyword evidence="6" id="KW-1185">Reference proteome</keyword>
<feature type="domain" description="Fanconi anaemia group A protein C-terminal" evidence="2">
    <location>
        <begin position="1044"/>
        <end position="1161"/>
    </location>
</feature>
<feature type="domain" description="Fanconi anaemia group A protein arcN subdomain" evidence="4">
    <location>
        <begin position="524"/>
        <end position="687"/>
    </location>
</feature>
<dbReference type="Pfam" id="PF15865">
    <property type="entry name" value="Fanconi_A_N"/>
    <property type="match status" value="1"/>
</dbReference>
<dbReference type="InterPro" id="IPR055277">
    <property type="entry name" value="Fanconi_A_C"/>
</dbReference>
<feature type="region of interest" description="Disordered" evidence="1">
    <location>
        <begin position="688"/>
        <end position="707"/>
    </location>
</feature>
<dbReference type="Pfam" id="PF03511">
    <property type="entry name" value="FANCA_CTD"/>
    <property type="match status" value="1"/>
</dbReference>
<dbReference type="InterPro" id="IPR003516">
    <property type="entry name" value="FANCA"/>
</dbReference>
<evidence type="ECO:0000313" key="5">
    <source>
        <dbReference type="EMBL" id="RXN09480.1"/>
    </source>
</evidence>
<protein>
    <submittedName>
        <fullName evidence="5">Fanconi anemia group A isoform X1</fullName>
    </submittedName>
</protein>
<reference evidence="5 6" key="1">
    <citation type="submission" date="2018-03" db="EMBL/GenBank/DDBJ databases">
        <title>Draft genome sequence of Rohu Carp (Labeo rohita).</title>
        <authorList>
            <person name="Das P."/>
            <person name="Kushwaha B."/>
            <person name="Joshi C.G."/>
            <person name="Kumar D."/>
            <person name="Nagpure N.S."/>
            <person name="Sahoo L."/>
            <person name="Das S.P."/>
            <person name="Bit A."/>
            <person name="Patnaik S."/>
            <person name="Meher P.K."/>
            <person name="Jayasankar P."/>
            <person name="Koringa P.G."/>
            <person name="Patel N.V."/>
            <person name="Hinsu A.T."/>
            <person name="Kumar R."/>
            <person name="Pandey M."/>
            <person name="Agarwal S."/>
            <person name="Srivastava S."/>
            <person name="Singh M."/>
            <person name="Iquebal M.A."/>
            <person name="Jaiswal S."/>
            <person name="Angadi U.B."/>
            <person name="Kumar N."/>
            <person name="Raza M."/>
            <person name="Shah T.M."/>
            <person name="Rai A."/>
            <person name="Jena J.K."/>
        </authorList>
    </citation>
    <scope>NUCLEOTIDE SEQUENCE [LARGE SCALE GENOMIC DNA]</scope>
    <source>
        <strain evidence="5">DASCIFA01</strain>
        <tissue evidence="5">Testis</tissue>
    </source>
</reference>
<name>A0A498LMV5_LABRO</name>
<dbReference type="Proteomes" id="UP000290572">
    <property type="component" value="Unassembled WGS sequence"/>
</dbReference>
<dbReference type="InterPro" id="IPR055387">
    <property type="entry name" value="FANCA_arcN"/>
</dbReference>
<evidence type="ECO:0000259" key="4">
    <source>
        <dbReference type="Pfam" id="PF24783"/>
    </source>
</evidence>
<gene>
    <name evidence="5" type="ORF">ROHU_035250</name>
</gene>
<dbReference type="AlphaFoldDB" id="A0A498LMV5"/>
<evidence type="ECO:0000259" key="2">
    <source>
        <dbReference type="Pfam" id="PF03511"/>
    </source>
</evidence>
<dbReference type="PRINTS" id="PR00826">
    <property type="entry name" value="FANCONIAGENE"/>
</dbReference>
<evidence type="ECO:0000313" key="6">
    <source>
        <dbReference type="Proteomes" id="UP000290572"/>
    </source>
</evidence>
<dbReference type="GO" id="GO:0043240">
    <property type="term" value="C:Fanconi anaemia nuclear complex"/>
    <property type="evidence" value="ECO:0007669"/>
    <property type="project" value="InterPro"/>
</dbReference>
<feature type="domain" description="Fanconi anaemia group A protein N-terminal" evidence="3">
    <location>
        <begin position="130"/>
        <end position="458"/>
    </location>
</feature>
<dbReference type="STRING" id="84645.A0A498LMV5"/>
<sequence>MLSATSDAEQSTRSATVSALLARRPVKRARAEETETQLQESCVNLLMRHQNTSQLLLEITLRRRSEQTGVPVGLLSARVLLENIEDLITQMDTNTEQVLLDAKQRTGVCALLKSAQALVSAGVLGPELLWQEYWKLQPVLEVIYHLHTHNILTLDFMLERDAAVSAWITRQLEALCACVKTAADDRQIRRQILSTVVCVLVRRAFEDSGHKLSQTCCVILDSMISWLLDSLSDTGTETSAADFWVQVFDVSLFDGDRVPEDTLRRFFTHSLMRVLTYRPVYKVSDVIAIQSEWSFAKTPTLLTALFCKLLQVLETHEVNWRHILSCLCHLLIYHSQTQSCLTDLLSGLLRSAFDGYDVEKMITLFLLARQASLEGPAVFPSYSDWFKLSFGGSSSYHAKSKKSTVFLLKFLSDLVPYEPPQYLKVHVMHPPFIGGKYRSLLQEYVTLAKTRLRDLKVSLEETGIFEVVNGSAGAVECPAQQDVEKAITLFMTTNKIPATVIEASIFRRPYFLSRFLPALLSPRVVTGLILQNFCLCLLDASKVNPPNRQGSWPSVFAKVLLGHRWLLSAVIHRLWDLLRFQGSALSAAHVLGLAALQVELHYCRHACPPVRLTGSSAAALSVSECLSEALICSTRSHMAFCLRFCVAVLSYGLCRANAQEEELHHFIPERLYKKAQYVTARLIAETRAHASDEDESDPRGDGTDLTGTLQDSAVALWRNAQMRSLRNRPRYQLSFSEWLSSELHVQRSQDALTDAERQEYEQWACEQYYLPMSQRDGGCEGDVSRTCALIVAAVLDRHAASRTGGSSLEHTDGCLPDLLSVLQALLYEVALTRQNASEETGRFLWDVIDDRCAATPDPDGIGAELNCQQTLRDVSRVLVLLPPVMLLSVTTDRTGRRTPDCRRMIRHIGHVQRTCGPAGLLSFKLTAHFLKAVVSGGASCDRPEDAVNACVSLFNTECPLLTLSAARWWTRLSAVLISQWRRLTGRDALPDQLQMLEDGHRWSARASEGRVSPVPSAPSWLLAACLRPVLRTSDGETENVRRLVLLFLFVFSVMELICARLNEQAAGCLRRVRDVSVCLLSHLLDDCDWLLLFDRSGSDHRLTHFLSRVASPQTLRLMPFAFYSILGGAESEVLTGAVRSPGFLYSAAVSYGELSRLFLNAHPSDGPEQQVLLEARRVLMSGIALSSPDCLTLSQRRQVHTHTHTHTHSHTRQDVLKSSLQSEYEQLDSEIAAALGGFGGTRFT</sequence>
<feature type="compositionally biased region" description="Basic and acidic residues" evidence="1">
    <location>
        <begin position="688"/>
        <end position="702"/>
    </location>
</feature>
<dbReference type="PANTHER" id="PTHR12047:SF2">
    <property type="entry name" value="FANCONI ANEMIA GROUP A PROTEIN"/>
    <property type="match status" value="1"/>
</dbReference>
<dbReference type="InterPro" id="IPR031729">
    <property type="entry name" value="Fanconi_A_N"/>
</dbReference>
<dbReference type="PANTHER" id="PTHR12047">
    <property type="entry name" value="FANCONI ANEMIA GROUP A PROTEIN"/>
    <property type="match status" value="1"/>
</dbReference>
<dbReference type="Pfam" id="PF24783">
    <property type="entry name" value="FANCA_arcN"/>
    <property type="match status" value="1"/>
</dbReference>
<dbReference type="EMBL" id="QBIY01013280">
    <property type="protein sequence ID" value="RXN09480.1"/>
    <property type="molecule type" value="Genomic_DNA"/>
</dbReference>